<comment type="subcellular location">
    <subcellularLocation>
        <location evidence="1 12">Cytoplasm</location>
    </subcellularLocation>
</comment>
<keyword evidence="7 12" id="KW-0573">Peptidoglycan synthesis</keyword>
<organism evidence="14 15">
    <name type="scientific">Thermodesulfobacterium geofontis</name>
    <dbReference type="NCBI Taxonomy" id="1295609"/>
    <lineage>
        <taxon>Bacteria</taxon>
        <taxon>Pseudomonadati</taxon>
        <taxon>Thermodesulfobacteriota</taxon>
        <taxon>Thermodesulfobacteria</taxon>
        <taxon>Thermodesulfobacteriales</taxon>
        <taxon>Thermodesulfobacteriaceae</taxon>
        <taxon>Thermodesulfobacterium</taxon>
    </lineage>
</organism>
<keyword evidence="8 12" id="KW-0131">Cell cycle</keyword>
<dbReference type="InterPro" id="IPR050068">
    <property type="entry name" value="MurA_subfamily"/>
</dbReference>
<dbReference type="EMBL" id="PNIK01000034">
    <property type="protein sequence ID" value="PMP67988.1"/>
    <property type="molecule type" value="Genomic_DNA"/>
</dbReference>
<comment type="catalytic activity">
    <reaction evidence="11 12">
        <text>phosphoenolpyruvate + UDP-N-acetyl-alpha-D-glucosamine = UDP-N-acetyl-3-O-(1-carboxyvinyl)-alpha-D-glucosamine + phosphate</text>
        <dbReference type="Rhea" id="RHEA:18681"/>
        <dbReference type="ChEBI" id="CHEBI:43474"/>
        <dbReference type="ChEBI" id="CHEBI:57705"/>
        <dbReference type="ChEBI" id="CHEBI:58702"/>
        <dbReference type="ChEBI" id="CHEBI:68483"/>
        <dbReference type="EC" id="2.5.1.7"/>
    </reaction>
</comment>
<dbReference type="EC" id="2.5.1.7" evidence="12"/>
<dbReference type="InterPro" id="IPR005750">
    <property type="entry name" value="UDP_GlcNAc_COvinyl_MurA"/>
</dbReference>
<evidence type="ECO:0000256" key="11">
    <source>
        <dbReference type="ARBA" id="ARBA00047527"/>
    </source>
</evidence>
<evidence type="ECO:0000256" key="7">
    <source>
        <dbReference type="ARBA" id="ARBA00022984"/>
    </source>
</evidence>
<dbReference type="SUPFAM" id="SSF55205">
    <property type="entry name" value="EPT/RTPC-like"/>
    <property type="match status" value="1"/>
</dbReference>
<dbReference type="GO" id="GO:0008360">
    <property type="term" value="P:regulation of cell shape"/>
    <property type="evidence" value="ECO:0007669"/>
    <property type="project" value="UniProtKB-KW"/>
</dbReference>
<dbReference type="GO" id="GO:0071555">
    <property type="term" value="P:cell wall organization"/>
    <property type="evidence" value="ECO:0007669"/>
    <property type="project" value="UniProtKB-KW"/>
</dbReference>
<dbReference type="UniPathway" id="UPA00219"/>
<keyword evidence="6 12" id="KW-0133">Cell shape</keyword>
<dbReference type="HAMAP" id="MF_00111">
    <property type="entry name" value="MurA"/>
    <property type="match status" value="1"/>
</dbReference>
<dbReference type="CDD" id="cd01555">
    <property type="entry name" value="UdpNAET"/>
    <property type="match status" value="1"/>
</dbReference>
<evidence type="ECO:0000259" key="13">
    <source>
        <dbReference type="Pfam" id="PF00275"/>
    </source>
</evidence>
<feature type="binding site" evidence="12">
    <location>
        <position position="309"/>
    </location>
    <ligand>
        <name>UDP-N-acetyl-alpha-D-glucosamine</name>
        <dbReference type="ChEBI" id="CHEBI:57705"/>
    </ligand>
</feature>
<feature type="binding site" evidence="12">
    <location>
        <begin position="25"/>
        <end position="26"/>
    </location>
    <ligand>
        <name>phosphoenolpyruvate</name>
        <dbReference type="ChEBI" id="CHEBI:58702"/>
    </ligand>
</feature>
<dbReference type="GO" id="GO:0051301">
    <property type="term" value="P:cell division"/>
    <property type="evidence" value="ECO:0007669"/>
    <property type="project" value="UniProtKB-KW"/>
</dbReference>
<evidence type="ECO:0000256" key="9">
    <source>
        <dbReference type="ARBA" id="ARBA00023316"/>
    </source>
</evidence>
<reference evidence="14 15" key="1">
    <citation type="submission" date="2018-01" db="EMBL/GenBank/DDBJ databases">
        <title>Metagenomic assembled genomes from two thermal pools in the Uzon Caldera, Kamchatka, Russia.</title>
        <authorList>
            <person name="Wilkins L."/>
            <person name="Ettinger C."/>
        </authorList>
    </citation>
    <scope>NUCLEOTIDE SEQUENCE [LARGE SCALE GENOMIC DNA]</scope>
    <source>
        <strain evidence="14">ZAV-08</strain>
    </source>
</reference>
<dbReference type="NCBIfam" id="NF006873">
    <property type="entry name" value="PRK09369.1"/>
    <property type="match status" value="1"/>
</dbReference>
<evidence type="ECO:0000256" key="4">
    <source>
        <dbReference type="ARBA" id="ARBA00022618"/>
    </source>
</evidence>
<dbReference type="GO" id="GO:0008760">
    <property type="term" value="F:UDP-N-acetylglucosamine 1-carboxyvinyltransferase activity"/>
    <property type="evidence" value="ECO:0007669"/>
    <property type="project" value="UniProtKB-UniRule"/>
</dbReference>
<sequence>MERKRKYVIKGRKPLKGEIEVSGAKNASLPAICATLLSPGVYKLKRVPKVKDVFCMLKIMEHLGAVCEFEKDYLKIDTSKIKELSVPYELASQIRASILFLGALVGAYKSAEVPLPGGCAIGKRPVDFHIKGLSQLGAEINLEKGNLIVKTQKLKGTTIVLDFPSVTATENLMMAGVLAEGETIIKNSAKEPEVVFLGEMLKKMGAEIKGLGDDTIYIKGKKKLKPVNIEIIPDRIEAGTYLVLGALMEENEIVVKNINKEHLKTPILKLEEMGITLERVDKNAFKVKRGKTINPVKIITAPYPGFPTDLQPFFAVLLTQAEGISFITENIFENRFLYVFELKRMGADIEVKDRTAIINGPTSLIGSPIKATDLRAGAALVLAGLCAENTTDVYNVELIERGYENFVEKLSGVGAEIKVEEDED</sequence>
<keyword evidence="3 12" id="KW-0963">Cytoplasm</keyword>
<comment type="caution">
    <text evidence="12">Lacks conserved residue(s) required for the propagation of feature annotation.</text>
</comment>
<keyword evidence="9 12" id="KW-0961">Cell wall biogenesis/degradation</keyword>
<keyword evidence="12" id="KW-0670">Pyruvate</keyword>
<accession>A0A2N7PPE0</accession>
<dbReference type="Pfam" id="PF00275">
    <property type="entry name" value="EPSP_synthase"/>
    <property type="match status" value="1"/>
</dbReference>
<dbReference type="GO" id="GO:0005737">
    <property type="term" value="C:cytoplasm"/>
    <property type="evidence" value="ECO:0007669"/>
    <property type="project" value="UniProtKB-SubCell"/>
</dbReference>
<dbReference type="InterPro" id="IPR001986">
    <property type="entry name" value="Enolpyruvate_Tfrase_dom"/>
</dbReference>
<feature type="active site" description="Proton donor" evidence="12">
    <location>
        <position position="119"/>
    </location>
</feature>
<feature type="modified residue" description="2-(S-cysteinyl)pyruvic acid O-phosphothioketal" evidence="12">
    <location>
        <position position="119"/>
    </location>
</feature>
<evidence type="ECO:0000256" key="1">
    <source>
        <dbReference type="ARBA" id="ARBA00004496"/>
    </source>
</evidence>
<gene>
    <name evidence="12 14" type="primary">murA</name>
    <name evidence="14" type="ORF">C0190_02285</name>
</gene>
<evidence type="ECO:0000256" key="5">
    <source>
        <dbReference type="ARBA" id="ARBA00022679"/>
    </source>
</evidence>
<evidence type="ECO:0000313" key="14">
    <source>
        <dbReference type="EMBL" id="PMP67988.1"/>
    </source>
</evidence>
<dbReference type="NCBIfam" id="TIGR01072">
    <property type="entry name" value="murA"/>
    <property type="match status" value="1"/>
</dbReference>
<protein>
    <recommendedName>
        <fullName evidence="12">UDP-N-acetylglucosamine 1-carboxyvinyltransferase</fullName>
        <ecNumber evidence="12">2.5.1.7</ecNumber>
    </recommendedName>
    <alternativeName>
        <fullName evidence="12">Enoylpyruvate transferase</fullName>
    </alternativeName>
    <alternativeName>
        <fullName evidence="12">UDP-N-acetylglucosamine enolpyruvyl transferase</fullName>
        <shortName evidence="12">EPT</shortName>
    </alternativeName>
</protein>
<name>A0A2N7PPE0_9BACT</name>
<proteinExistence type="inferred from homology"/>
<dbReference type="Proteomes" id="UP000235460">
    <property type="component" value="Unassembled WGS sequence"/>
</dbReference>
<dbReference type="InterPro" id="IPR013792">
    <property type="entry name" value="RNA3'P_cycl/enolpyr_Trfase_a/b"/>
</dbReference>
<evidence type="ECO:0000256" key="10">
    <source>
        <dbReference type="ARBA" id="ARBA00038367"/>
    </source>
</evidence>
<evidence type="ECO:0000313" key="15">
    <source>
        <dbReference type="Proteomes" id="UP000235460"/>
    </source>
</evidence>
<comment type="pathway">
    <text evidence="2 12">Cell wall biogenesis; peptidoglycan biosynthesis.</text>
</comment>
<dbReference type="GO" id="GO:0019277">
    <property type="term" value="P:UDP-N-acetylgalactosamine biosynthetic process"/>
    <property type="evidence" value="ECO:0007669"/>
    <property type="project" value="InterPro"/>
</dbReference>
<evidence type="ECO:0000256" key="2">
    <source>
        <dbReference type="ARBA" id="ARBA00004752"/>
    </source>
</evidence>
<feature type="binding site" evidence="12">
    <location>
        <position position="331"/>
    </location>
    <ligand>
        <name>UDP-N-acetyl-alpha-D-glucosamine</name>
        <dbReference type="ChEBI" id="CHEBI:57705"/>
    </ligand>
</feature>
<comment type="similarity">
    <text evidence="10 12">Belongs to the EPSP synthase family. MurA subfamily.</text>
</comment>
<dbReference type="PANTHER" id="PTHR43783:SF1">
    <property type="entry name" value="UDP-N-ACETYLGLUCOSAMINE 1-CARBOXYVINYLTRANSFERASE"/>
    <property type="match status" value="1"/>
</dbReference>
<evidence type="ECO:0000256" key="3">
    <source>
        <dbReference type="ARBA" id="ARBA00022490"/>
    </source>
</evidence>
<comment type="function">
    <text evidence="12">Cell wall formation. Adds enolpyruvyl to UDP-N-acetylglucosamine.</text>
</comment>
<dbReference type="InterPro" id="IPR036968">
    <property type="entry name" value="Enolpyruvate_Tfrase_sf"/>
</dbReference>
<feature type="domain" description="Enolpyruvate transferase" evidence="13">
    <location>
        <begin position="10"/>
        <end position="410"/>
    </location>
</feature>
<dbReference type="PANTHER" id="PTHR43783">
    <property type="entry name" value="UDP-N-ACETYLGLUCOSAMINE 1-CARBOXYVINYLTRANSFERASE"/>
    <property type="match status" value="1"/>
</dbReference>
<comment type="caution">
    <text evidence="14">The sequence shown here is derived from an EMBL/GenBank/DDBJ whole genome shotgun (WGS) entry which is preliminary data.</text>
</comment>
<dbReference type="AlphaFoldDB" id="A0A2N7PPE0"/>
<keyword evidence="5 12" id="KW-0808">Transferase</keyword>
<evidence type="ECO:0000256" key="8">
    <source>
        <dbReference type="ARBA" id="ARBA00023306"/>
    </source>
</evidence>
<feature type="binding site" evidence="12">
    <location>
        <position position="95"/>
    </location>
    <ligand>
        <name>UDP-N-acetyl-alpha-D-glucosamine</name>
        <dbReference type="ChEBI" id="CHEBI:57705"/>
    </ligand>
</feature>
<evidence type="ECO:0000256" key="12">
    <source>
        <dbReference type="HAMAP-Rule" id="MF_00111"/>
    </source>
</evidence>
<keyword evidence="4 12" id="KW-0132">Cell division</keyword>
<dbReference type="GO" id="GO:0009252">
    <property type="term" value="P:peptidoglycan biosynthetic process"/>
    <property type="evidence" value="ECO:0007669"/>
    <property type="project" value="UniProtKB-UniRule"/>
</dbReference>
<dbReference type="Gene3D" id="3.65.10.10">
    <property type="entry name" value="Enolpyruvate transferase domain"/>
    <property type="match status" value="2"/>
</dbReference>
<evidence type="ECO:0000256" key="6">
    <source>
        <dbReference type="ARBA" id="ARBA00022960"/>
    </source>
</evidence>